<reference evidence="2" key="1">
    <citation type="submission" date="2020-01" db="EMBL/GenBank/DDBJ databases">
        <authorList>
            <person name="Feng Z.H.Z."/>
        </authorList>
    </citation>
    <scope>NUCLEOTIDE SEQUENCE</scope>
    <source>
        <strain evidence="2">CBS107.38</strain>
    </source>
</reference>
<feature type="non-terminal residue" evidence="2">
    <location>
        <position position="1"/>
    </location>
</feature>
<dbReference type="Proteomes" id="UP000596902">
    <property type="component" value="Unassembled WGS sequence"/>
</dbReference>
<evidence type="ECO:0000313" key="3">
    <source>
        <dbReference type="Proteomes" id="UP000596902"/>
    </source>
</evidence>
<protein>
    <submittedName>
        <fullName evidence="2">Uncharacterized protein</fullName>
    </submittedName>
</protein>
<keyword evidence="3" id="KW-1185">Reference proteome</keyword>
<dbReference type="EMBL" id="JAAABM010000022">
    <property type="protein sequence ID" value="KAF7671420.1"/>
    <property type="molecule type" value="Genomic_DNA"/>
</dbReference>
<dbReference type="GeneID" id="62208720"/>
<evidence type="ECO:0000256" key="1">
    <source>
        <dbReference type="SAM" id="MobiDB-lite"/>
    </source>
</evidence>
<dbReference type="AlphaFoldDB" id="A0A8H7AYB0"/>
<dbReference type="RefSeq" id="XP_038781792.1">
    <property type="nucleotide sequence ID" value="XM_038935542.1"/>
</dbReference>
<reference evidence="2" key="2">
    <citation type="submission" date="2020-08" db="EMBL/GenBank/DDBJ databases">
        <title>Draft Genome Sequence of Cumin Blight Pathogen Alternaria burnsii.</title>
        <authorList>
            <person name="Feng Z."/>
        </authorList>
    </citation>
    <scope>NUCLEOTIDE SEQUENCE</scope>
    <source>
        <strain evidence="2">CBS107.38</strain>
    </source>
</reference>
<name>A0A8H7AYB0_9PLEO</name>
<accession>A0A8H7AYB0</accession>
<organism evidence="2 3">
    <name type="scientific">Alternaria burnsii</name>
    <dbReference type="NCBI Taxonomy" id="1187904"/>
    <lineage>
        <taxon>Eukaryota</taxon>
        <taxon>Fungi</taxon>
        <taxon>Dikarya</taxon>
        <taxon>Ascomycota</taxon>
        <taxon>Pezizomycotina</taxon>
        <taxon>Dothideomycetes</taxon>
        <taxon>Pleosporomycetidae</taxon>
        <taxon>Pleosporales</taxon>
        <taxon>Pleosporineae</taxon>
        <taxon>Pleosporaceae</taxon>
        <taxon>Alternaria</taxon>
        <taxon>Alternaria sect. Alternaria</taxon>
    </lineage>
</organism>
<sequence length="67" mass="7047">MLARWVTVKVARDPRSDRQPLGGDRSPVPPNKDRGLLPLVPCAAAAVAVRTANACQESIDGPDANGK</sequence>
<feature type="region of interest" description="Disordered" evidence="1">
    <location>
        <begin position="1"/>
        <end position="35"/>
    </location>
</feature>
<proteinExistence type="predicted"/>
<evidence type="ECO:0000313" key="2">
    <source>
        <dbReference type="EMBL" id="KAF7671420.1"/>
    </source>
</evidence>
<comment type="caution">
    <text evidence="2">The sequence shown here is derived from an EMBL/GenBank/DDBJ whole genome shotgun (WGS) entry which is preliminary data.</text>
</comment>
<gene>
    <name evidence="2" type="ORF">GT037_010495</name>
</gene>